<keyword evidence="3 5" id="KW-0238">DNA-binding</keyword>
<dbReference type="InterPro" id="IPR011010">
    <property type="entry name" value="DNA_brk_join_enz"/>
</dbReference>
<accession>A0ABX0TX50</accession>
<proteinExistence type="inferred from homology"/>
<keyword evidence="9" id="KW-1185">Reference proteome</keyword>
<evidence type="ECO:0000313" key="8">
    <source>
        <dbReference type="EMBL" id="NIJ22865.1"/>
    </source>
</evidence>
<dbReference type="CDD" id="cd01184">
    <property type="entry name" value="INT_C_like_1"/>
    <property type="match status" value="1"/>
</dbReference>
<evidence type="ECO:0000256" key="2">
    <source>
        <dbReference type="ARBA" id="ARBA00022908"/>
    </source>
</evidence>
<evidence type="ECO:0000313" key="9">
    <source>
        <dbReference type="Proteomes" id="UP000788153"/>
    </source>
</evidence>
<dbReference type="Proteomes" id="UP000788153">
    <property type="component" value="Unassembled WGS sequence"/>
</dbReference>
<comment type="caution">
    <text evidence="8">The sequence shown here is derived from an EMBL/GenBank/DDBJ whole genome shotgun (WGS) entry which is preliminary data.</text>
</comment>
<organism evidence="8 9">
    <name type="scientific">Sphingomonas japonica</name>
    <dbReference type="NCBI Taxonomy" id="511662"/>
    <lineage>
        <taxon>Bacteria</taxon>
        <taxon>Pseudomonadati</taxon>
        <taxon>Pseudomonadota</taxon>
        <taxon>Alphaproteobacteria</taxon>
        <taxon>Sphingomonadales</taxon>
        <taxon>Sphingomonadaceae</taxon>
        <taxon>Sphingomonas</taxon>
    </lineage>
</organism>
<dbReference type="EMBL" id="JAASQP010000001">
    <property type="protein sequence ID" value="NIJ22865.1"/>
    <property type="molecule type" value="Genomic_DNA"/>
</dbReference>
<dbReference type="InterPro" id="IPR010998">
    <property type="entry name" value="Integrase_recombinase_N"/>
</dbReference>
<dbReference type="PROSITE" id="PS51900">
    <property type="entry name" value="CB"/>
    <property type="match status" value="1"/>
</dbReference>
<evidence type="ECO:0000256" key="1">
    <source>
        <dbReference type="ARBA" id="ARBA00008857"/>
    </source>
</evidence>
<dbReference type="InterPro" id="IPR002104">
    <property type="entry name" value="Integrase_catalytic"/>
</dbReference>
<gene>
    <name evidence="8" type="ORF">FHT01_000407</name>
</gene>
<keyword evidence="4" id="KW-0233">DNA recombination</keyword>
<dbReference type="InterPro" id="IPR013762">
    <property type="entry name" value="Integrase-like_cat_sf"/>
</dbReference>
<evidence type="ECO:0000259" key="6">
    <source>
        <dbReference type="PROSITE" id="PS51898"/>
    </source>
</evidence>
<evidence type="ECO:0000256" key="4">
    <source>
        <dbReference type="ARBA" id="ARBA00023172"/>
    </source>
</evidence>
<dbReference type="SUPFAM" id="SSF56349">
    <property type="entry name" value="DNA breaking-rejoining enzymes"/>
    <property type="match status" value="1"/>
</dbReference>
<dbReference type="PROSITE" id="PS51898">
    <property type="entry name" value="TYR_RECOMBINASE"/>
    <property type="match status" value="1"/>
</dbReference>
<name>A0ABX0TX50_9SPHN</name>
<keyword evidence="2" id="KW-0229">DNA integration</keyword>
<protein>
    <submittedName>
        <fullName evidence="8">Integrase</fullName>
    </submittedName>
</protein>
<dbReference type="PANTHER" id="PTHR30349">
    <property type="entry name" value="PHAGE INTEGRASE-RELATED"/>
    <property type="match status" value="1"/>
</dbReference>
<feature type="domain" description="Core-binding (CB)" evidence="7">
    <location>
        <begin position="214"/>
        <end position="326"/>
    </location>
</feature>
<dbReference type="Gene3D" id="1.10.443.10">
    <property type="entry name" value="Intergrase catalytic core"/>
    <property type="match status" value="1"/>
</dbReference>
<reference evidence="8 9" key="1">
    <citation type="submission" date="2020-03" db="EMBL/GenBank/DDBJ databases">
        <title>Genomic Encyclopedia of Type Strains, Phase IV (KMG-IV): sequencing the most valuable type-strain genomes for metagenomic binning, comparative biology and taxonomic classification.</title>
        <authorList>
            <person name="Goeker M."/>
        </authorList>
    </citation>
    <scope>NUCLEOTIDE SEQUENCE [LARGE SCALE GENOMIC DNA]</scope>
    <source>
        <strain evidence="8 9">DSM 22753</strain>
    </source>
</reference>
<dbReference type="Pfam" id="PF00589">
    <property type="entry name" value="Phage_integrase"/>
    <property type="match status" value="1"/>
</dbReference>
<sequence>MNAAPHLHKRNNSQHWQLRLMVPKAARPILGRHEFTKSLGVADRRRAVDLSHAHLADWKAQIAVALASASVGPLQETSVPDAFELEEIALEVGFERASVRAADLVARKAKLGPAAFAMLSPEFERRYREAVRRRRAGDHSYWIERARKLVIERGWTLAETDPAFATLVDYLAAAGSDTLAFAKALADGSESNFAPSQFVQSARKRRESRARQGQSISELFERYASQRLSEGRQRQDTVDQGRKVISLFTGFVGAHRSLASITQAEVREWRNLITTLPPAFRKRKENAGLTLQEASEKAQRTGASPMAANTVNRYLSTLSPLFDWARQEGYVERNPCDGLFYDLQKGKKSGKNRRPPFTTEQLNTILASPLFTGFLRDGKEWEPGTCRADDWRYWIPLVCLFTGARIGEIAQLRADDVREQDGVTYLWIKDDEATGQRTKSGHCRPAPIHSMLRKLGWLSYVARQRARAEKDGDGRLFPELEPNMRGQISWTPSRFWRTYLIRLGIKSGRDGYGSHSFRHGLADQLRTAGYLDDEIEVALGHNQVSVTAGYGQVRQGTVARLSSMIEAVVFAGVSFEHLVPAPT</sequence>
<feature type="domain" description="Tyr recombinase" evidence="6">
    <location>
        <begin position="352"/>
        <end position="566"/>
    </location>
</feature>
<dbReference type="PANTHER" id="PTHR30349:SF41">
    <property type="entry name" value="INTEGRASE_RECOMBINASE PROTEIN MJ0367-RELATED"/>
    <property type="match status" value="1"/>
</dbReference>
<dbReference type="RefSeq" id="WP_140048063.1">
    <property type="nucleotide sequence ID" value="NZ_BAAAEV010000001.1"/>
</dbReference>
<dbReference type="InterPro" id="IPR050090">
    <property type="entry name" value="Tyrosine_recombinase_XerCD"/>
</dbReference>
<evidence type="ECO:0000259" key="7">
    <source>
        <dbReference type="PROSITE" id="PS51900"/>
    </source>
</evidence>
<evidence type="ECO:0000256" key="3">
    <source>
        <dbReference type="ARBA" id="ARBA00023125"/>
    </source>
</evidence>
<comment type="similarity">
    <text evidence="1">Belongs to the 'phage' integrase family.</text>
</comment>
<dbReference type="InterPro" id="IPR044068">
    <property type="entry name" value="CB"/>
</dbReference>
<dbReference type="Gene3D" id="1.10.150.130">
    <property type="match status" value="1"/>
</dbReference>
<evidence type="ECO:0000256" key="5">
    <source>
        <dbReference type="PROSITE-ProRule" id="PRU01248"/>
    </source>
</evidence>